<dbReference type="Pfam" id="PF04610">
    <property type="entry name" value="TrbL"/>
    <property type="match status" value="1"/>
</dbReference>
<feature type="transmembrane region" description="Helical" evidence="5">
    <location>
        <begin position="29"/>
        <end position="47"/>
    </location>
</feature>
<comment type="caution">
    <text evidence="6">The sequence shown here is derived from an EMBL/GenBank/DDBJ whole genome shotgun (WGS) entry which is preliminary data.</text>
</comment>
<dbReference type="Proteomes" id="UP000550609">
    <property type="component" value="Unassembled WGS sequence"/>
</dbReference>
<comment type="subcellular location">
    <subcellularLocation>
        <location evidence="1">Membrane</location>
        <topology evidence="1">Multi-pass membrane protein</topology>
    </subcellularLocation>
</comment>
<dbReference type="GO" id="GO:0030255">
    <property type="term" value="P:protein secretion by the type IV secretion system"/>
    <property type="evidence" value="ECO:0007669"/>
    <property type="project" value="InterPro"/>
</dbReference>
<gene>
    <name evidence="6" type="ORF">H4O09_04685</name>
</gene>
<evidence type="ECO:0000256" key="4">
    <source>
        <dbReference type="ARBA" id="ARBA00023136"/>
    </source>
</evidence>
<feature type="transmembrane region" description="Helical" evidence="5">
    <location>
        <begin position="201"/>
        <end position="222"/>
    </location>
</feature>
<dbReference type="AlphaFoldDB" id="A0A7W3UYX5"/>
<evidence type="ECO:0000256" key="2">
    <source>
        <dbReference type="ARBA" id="ARBA00022692"/>
    </source>
</evidence>
<sequence>MAQMAFYDAIYSFLETSIDRFADDTLNRVTRMVAGAALTALTIWFMLQGFRIVTGQSRESMSALMANSARAALICVCASGFAFYGKDLRNLIVDDLGGQITELVTGEDDGDVNSMIDKNLALMTVAMMAIDQVQTQNDPALDESKRQAKVMAGVGAGGPAVVAGSMLLLYQIAIAMFIGFGPIFILCLLFDQTKSLFQRWLFYGIGTLFSQAVLVFVTSVAMEMVARVAAAVWTSNILSNIPGLGLDLLGQQGLNAQAVQQGGMGLILSTLILATPPMAAMFFQGSLGNFSPYAGMGSQFSQAANAPQGVTQAGRNIGKSV</sequence>
<feature type="transmembrane region" description="Helical" evidence="5">
    <location>
        <begin position="68"/>
        <end position="85"/>
    </location>
</feature>
<reference evidence="6 7" key="1">
    <citation type="submission" date="2020-08" db="EMBL/GenBank/DDBJ databases">
        <title>Stenotrophomonas sp. W1S232.</title>
        <authorList>
            <person name="Deng Y."/>
        </authorList>
    </citation>
    <scope>NUCLEOTIDE SEQUENCE [LARGE SCALE GENOMIC DNA]</scope>
    <source>
        <strain evidence="6 7">W1S232</strain>
    </source>
</reference>
<dbReference type="EMBL" id="JACIUV010000002">
    <property type="protein sequence ID" value="MBB1116361.1"/>
    <property type="molecule type" value="Genomic_DNA"/>
</dbReference>
<keyword evidence="4 5" id="KW-0472">Membrane</keyword>
<keyword evidence="2 5" id="KW-0812">Transmembrane</keyword>
<name>A0A7W3UYX5_9GAMM</name>
<feature type="transmembrane region" description="Helical" evidence="5">
    <location>
        <begin position="168"/>
        <end position="189"/>
    </location>
</feature>
<dbReference type="GO" id="GO:0016020">
    <property type="term" value="C:membrane"/>
    <property type="evidence" value="ECO:0007669"/>
    <property type="project" value="UniProtKB-SubCell"/>
</dbReference>
<proteinExistence type="predicted"/>
<feature type="transmembrane region" description="Helical" evidence="5">
    <location>
        <begin position="262"/>
        <end position="283"/>
    </location>
</feature>
<organism evidence="6 7">
    <name type="scientific">Stenotrophomonas koreensis</name>
    <dbReference type="NCBI Taxonomy" id="266128"/>
    <lineage>
        <taxon>Bacteria</taxon>
        <taxon>Pseudomonadati</taxon>
        <taxon>Pseudomonadota</taxon>
        <taxon>Gammaproteobacteria</taxon>
        <taxon>Lysobacterales</taxon>
        <taxon>Lysobacteraceae</taxon>
        <taxon>Stenotrophomonas</taxon>
    </lineage>
</organism>
<accession>A0A7W3UYX5</accession>
<protein>
    <submittedName>
        <fullName evidence="6">Type IV secretion system protein</fullName>
    </submittedName>
</protein>
<evidence type="ECO:0000313" key="6">
    <source>
        <dbReference type="EMBL" id="MBB1116361.1"/>
    </source>
</evidence>
<evidence type="ECO:0000256" key="5">
    <source>
        <dbReference type="SAM" id="Phobius"/>
    </source>
</evidence>
<dbReference type="InterPro" id="IPR007688">
    <property type="entry name" value="Conjugal_tfr_TrbL/VirB6"/>
</dbReference>
<evidence type="ECO:0000256" key="3">
    <source>
        <dbReference type="ARBA" id="ARBA00022989"/>
    </source>
</evidence>
<keyword evidence="3 5" id="KW-1133">Transmembrane helix</keyword>
<evidence type="ECO:0000256" key="1">
    <source>
        <dbReference type="ARBA" id="ARBA00004141"/>
    </source>
</evidence>
<evidence type="ECO:0000313" key="7">
    <source>
        <dbReference type="Proteomes" id="UP000550609"/>
    </source>
</evidence>